<dbReference type="SUPFAM" id="SSF52540">
    <property type="entry name" value="P-loop containing nucleoside triphosphate hydrolases"/>
    <property type="match status" value="1"/>
</dbReference>
<organism evidence="3 4">
    <name type="scientific">Sphaerobolus stellatus (strain SS14)</name>
    <dbReference type="NCBI Taxonomy" id="990650"/>
    <lineage>
        <taxon>Eukaryota</taxon>
        <taxon>Fungi</taxon>
        <taxon>Dikarya</taxon>
        <taxon>Basidiomycota</taxon>
        <taxon>Agaricomycotina</taxon>
        <taxon>Agaricomycetes</taxon>
        <taxon>Phallomycetidae</taxon>
        <taxon>Geastrales</taxon>
        <taxon>Sphaerobolaceae</taxon>
        <taxon>Sphaerobolus</taxon>
    </lineage>
</organism>
<gene>
    <name evidence="3" type="ORF">M422DRAFT_253978</name>
</gene>
<evidence type="ECO:0000313" key="4">
    <source>
        <dbReference type="Proteomes" id="UP000054279"/>
    </source>
</evidence>
<dbReference type="PROSITE" id="PS50837">
    <property type="entry name" value="NACHT"/>
    <property type="match status" value="1"/>
</dbReference>
<evidence type="ECO:0000256" key="1">
    <source>
        <dbReference type="ARBA" id="ARBA00022737"/>
    </source>
</evidence>
<protein>
    <recommendedName>
        <fullName evidence="2">NACHT domain-containing protein</fullName>
    </recommendedName>
</protein>
<dbReference type="InterPro" id="IPR007111">
    <property type="entry name" value="NACHT_NTPase"/>
</dbReference>
<feature type="domain" description="NACHT" evidence="2">
    <location>
        <begin position="85"/>
        <end position="233"/>
    </location>
</feature>
<name>A0A0C9V7A3_SPHS4</name>
<dbReference type="OrthoDB" id="3014077at2759"/>
<dbReference type="HOGENOM" id="CLU_000288_6_10_1"/>
<dbReference type="InterPro" id="IPR027417">
    <property type="entry name" value="P-loop_NTPase"/>
</dbReference>
<dbReference type="Gene3D" id="3.40.50.300">
    <property type="entry name" value="P-loop containing nucleotide triphosphate hydrolases"/>
    <property type="match status" value="1"/>
</dbReference>
<dbReference type="PANTHER" id="PTHR10039">
    <property type="entry name" value="AMELOGENIN"/>
    <property type="match status" value="1"/>
</dbReference>
<keyword evidence="1" id="KW-0677">Repeat</keyword>
<keyword evidence="4" id="KW-1185">Reference proteome</keyword>
<reference evidence="3 4" key="1">
    <citation type="submission" date="2014-06" db="EMBL/GenBank/DDBJ databases">
        <title>Evolutionary Origins and Diversification of the Mycorrhizal Mutualists.</title>
        <authorList>
            <consortium name="DOE Joint Genome Institute"/>
            <consortium name="Mycorrhizal Genomics Consortium"/>
            <person name="Kohler A."/>
            <person name="Kuo A."/>
            <person name="Nagy L.G."/>
            <person name="Floudas D."/>
            <person name="Copeland A."/>
            <person name="Barry K.W."/>
            <person name="Cichocki N."/>
            <person name="Veneault-Fourrey C."/>
            <person name="LaButti K."/>
            <person name="Lindquist E.A."/>
            <person name="Lipzen A."/>
            <person name="Lundell T."/>
            <person name="Morin E."/>
            <person name="Murat C."/>
            <person name="Riley R."/>
            <person name="Ohm R."/>
            <person name="Sun H."/>
            <person name="Tunlid A."/>
            <person name="Henrissat B."/>
            <person name="Grigoriev I.V."/>
            <person name="Hibbett D.S."/>
            <person name="Martin F."/>
        </authorList>
    </citation>
    <scope>NUCLEOTIDE SEQUENCE [LARGE SCALE GENOMIC DNA]</scope>
    <source>
        <strain evidence="3 4">SS14</strain>
    </source>
</reference>
<evidence type="ECO:0000259" key="2">
    <source>
        <dbReference type="PROSITE" id="PS50837"/>
    </source>
</evidence>
<dbReference type="AlphaFoldDB" id="A0A0C9V7A3"/>
<dbReference type="EMBL" id="KN837127">
    <property type="protein sequence ID" value="KIJ42874.1"/>
    <property type="molecule type" value="Genomic_DNA"/>
</dbReference>
<dbReference type="PANTHER" id="PTHR10039:SF17">
    <property type="entry name" value="FUNGAL STAND N-TERMINAL GOODBYE DOMAIN-CONTAINING PROTEIN-RELATED"/>
    <property type="match status" value="1"/>
</dbReference>
<dbReference type="InterPro" id="IPR056884">
    <property type="entry name" value="NPHP3-like_N"/>
</dbReference>
<sequence>MSDPTANSGHYYHNSYIYGGQNHLGNSIHAQDARSALEILKPHINENASYNSSEREQEGASICQPGTRERILTKIQRWTAGEGPPVLWLYGPAGAGKSTIAQTIAKQCDKGPKNLAFSYFFSRRNANRSDLTRFIPTFAYQLVLTVPSLDTSVREAVRSDPSILARSLETQAQELIVKPLKAMTEQLSFMVVVIDGLDEYSEDDEKCPLEDLVSILIRVLTGLPFRIFFASRPERYIDAIFKYQQHNVKIMEIPLSDWETSHDVFNYLRTELSRVQRVKKIPNSPRWPSEDDLNSLVEKSEGIFIYASTLVKFVGARNCNSIQRLQRALKSHNGLDSLFKQVLDSAKEHEDFQFVMGIIMFLRQQLSIGEIAQFLDRKPYDLRSALEGSVSILLIHEEDNNEIRPYHASLQDFFRDSDRSGYHFLDPATNHKALFNRCAELILMDTDFLTESGLSVSYAYCNWCYHLCPLINDNNTSFDRNTIKALMEGFNQNWCARLARLKSHKKVRSWLVELEGIIVCAKREEKFEDLIKMGQELQENIHVRTFIIMKV</sequence>
<accession>A0A0C9V7A3</accession>
<dbReference type="Pfam" id="PF24883">
    <property type="entry name" value="NPHP3_N"/>
    <property type="match status" value="1"/>
</dbReference>
<dbReference type="Proteomes" id="UP000054279">
    <property type="component" value="Unassembled WGS sequence"/>
</dbReference>
<evidence type="ECO:0000313" key="3">
    <source>
        <dbReference type="EMBL" id="KIJ42874.1"/>
    </source>
</evidence>
<proteinExistence type="predicted"/>